<dbReference type="EnsemblMetazoa" id="G24718.3">
    <property type="protein sequence ID" value="G24718.3:cds"/>
    <property type="gene ID" value="G24718"/>
</dbReference>
<dbReference type="EMBL" id="JH818379">
    <property type="protein sequence ID" value="EKC19619.1"/>
    <property type="molecule type" value="Genomic_DNA"/>
</dbReference>
<evidence type="ECO:0000313" key="1">
    <source>
        <dbReference type="EMBL" id="EKC19619.1"/>
    </source>
</evidence>
<dbReference type="EnsemblMetazoa" id="G24718.2">
    <property type="protein sequence ID" value="G24718.2:cds"/>
    <property type="gene ID" value="G24718"/>
</dbReference>
<dbReference type="HOGENOM" id="CLU_1620634_0_0_1"/>
<dbReference type="Proteomes" id="UP000005408">
    <property type="component" value="Unassembled WGS sequence"/>
</dbReference>
<keyword evidence="3" id="KW-1185">Reference proteome</keyword>
<gene>
    <name evidence="1" type="ORF">CGI_10008102</name>
</gene>
<accession>K1PLG4</accession>
<reference evidence="2" key="2">
    <citation type="submission" date="2022-08" db="UniProtKB">
        <authorList>
            <consortium name="EnsemblMetazoa"/>
        </authorList>
    </citation>
    <scope>IDENTIFICATION</scope>
    <source>
        <strain evidence="2">05x7-T-G4-1.051#20</strain>
    </source>
</reference>
<dbReference type="AlphaFoldDB" id="K1PLG4"/>
<dbReference type="EnsemblMetazoa" id="G24713.1">
    <property type="protein sequence ID" value="G24713.1:cds"/>
    <property type="gene ID" value="G24713"/>
</dbReference>
<organism evidence="1">
    <name type="scientific">Magallana gigas</name>
    <name type="common">Pacific oyster</name>
    <name type="synonym">Crassostrea gigas</name>
    <dbReference type="NCBI Taxonomy" id="29159"/>
    <lineage>
        <taxon>Eukaryota</taxon>
        <taxon>Metazoa</taxon>
        <taxon>Spiralia</taxon>
        <taxon>Lophotrochozoa</taxon>
        <taxon>Mollusca</taxon>
        <taxon>Bivalvia</taxon>
        <taxon>Autobranchia</taxon>
        <taxon>Pteriomorphia</taxon>
        <taxon>Ostreida</taxon>
        <taxon>Ostreoidea</taxon>
        <taxon>Ostreidae</taxon>
        <taxon>Magallana</taxon>
    </lineage>
</organism>
<evidence type="ECO:0000313" key="3">
    <source>
        <dbReference type="Proteomes" id="UP000005408"/>
    </source>
</evidence>
<proteinExistence type="predicted"/>
<protein>
    <submittedName>
        <fullName evidence="1 2">Uncharacterized protein</fullName>
    </submittedName>
</protein>
<dbReference type="EnsemblMetazoa" id="G24718.1">
    <property type="protein sequence ID" value="G24718.1:cds"/>
    <property type="gene ID" value="G24718"/>
</dbReference>
<name>K1PLG4_MAGGI</name>
<sequence>MAFCVTWTGLNHKNIKHLYSTKETKFPNRRTRIYNPKSLSFEVSERTGPRRERRRLYTYDEKYGASLPRAPAFRDPLPSDYVNGMVDRLTRPNPYKLTPRACAHYQRDFAKYKYEEEDPSDMWHRSPSEVKGIVSRLMEPNVCTRSHYAFTMHDADDDPMTPVG</sequence>
<reference evidence="1" key="1">
    <citation type="journal article" date="2012" name="Nature">
        <title>The oyster genome reveals stress adaptation and complexity of shell formation.</title>
        <authorList>
            <person name="Zhang G."/>
            <person name="Fang X."/>
            <person name="Guo X."/>
            <person name="Li L."/>
            <person name="Luo R."/>
            <person name="Xu F."/>
            <person name="Yang P."/>
            <person name="Zhang L."/>
            <person name="Wang X."/>
            <person name="Qi H."/>
            <person name="Xiong Z."/>
            <person name="Que H."/>
            <person name="Xie Y."/>
            <person name="Holland P.W."/>
            <person name="Paps J."/>
            <person name="Zhu Y."/>
            <person name="Wu F."/>
            <person name="Chen Y."/>
            <person name="Wang J."/>
            <person name="Peng C."/>
            <person name="Meng J."/>
            <person name="Yang L."/>
            <person name="Liu J."/>
            <person name="Wen B."/>
            <person name="Zhang N."/>
            <person name="Huang Z."/>
            <person name="Zhu Q."/>
            <person name="Feng Y."/>
            <person name="Mount A."/>
            <person name="Hedgecock D."/>
            <person name="Xu Z."/>
            <person name="Liu Y."/>
            <person name="Domazet-Loso T."/>
            <person name="Du Y."/>
            <person name="Sun X."/>
            <person name="Zhang S."/>
            <person name="Liu B."/>
            <person name="Cheng P."/>
            <person name="Jiang X."/>
            <person name="Li J."/>
            <person name="Fan D."/>
            <person name="Wang W."/>
            <person name="Fu W."/>
            <person name="Wang T."/>
            <person name="Wang B."/>
            <person name="Zhang J."/>
            <person name="Peng Z."/>
            <person name="Li Y."/>
            <person name="Li N."/>
            <person name="Wang J."/>
            <person name="Chen M."/>
            <person name="He Y."/>
            <person name="Tan F."/>
            <person name="Song X."/>
            <person name="Zheng Q."/>
            <person name="Huang R."/>
            <person name="Yang H."/>
            <person name="Du X."/>
            <person name="Chen L."/>
            <person name="Yang M."/>
            <person name="Gaffney P.M."/>
            <person name="Wang S."/>
            <person name="Luo L."/>
            <person name="She Z."/>
            <person name="Ming Y."/>
            <person name="Huang W."/>
            <person name="Zhang S."/>
            <person name="Huang B."/>
            <person name="Zhang Y."/>
            <person name="Qu T."/>
            <person name="Ni P."/>
            <person name="Miao G."/>
            <person name="Wang J."/>
            <person name="Wang Q."/>
            <person name="Steinberg C.E."/>
            <person name="Wang H."/>
            <person name="Li N."/>
            <person name="Qian L."/>
            <person name="Zhang G."/>
            <person name="Li Y."/>
            <person name="Yang H."/>
            <person name="Liu X."/>
            <person name="Wang J."/>
            <person name="Yin Y."/>
            <person name="Wang J."/>
        </authorList>
    </citation>
    <scope>NUCLEOTIDE SEQUENCE [LARGE SCALE GENOMIC DNA]</scope>
    <source>
        <strain evidence="1">05x7-T-G4-1.051#20</strain>
    </source>
</reference>
<evidence type="ECO:0000313" key="2">
    <source>
        <dbReference type="EnsemblMetazoa" id="G24713.1:cds"/>
    </source>
</evidence>